<protein>
    <submittedName>
        <fullName evidence="2">Uncharacterized protein</fullName>
    </submittedName>
</protein>
<feature type="transmembrane region" description="Helical" evidence="1">
    <location>
        <begin position="6"/>
        <end position="25"/>
    </location>
</feature>
<dbReference type="EMBL" id="AZMM01005013">
    <property type="protein sequence ID" value="ETJ41057.1"/>
    <property type="molecule type" value="Genomic_DNA"/>
</dbReference>
<proteinExistence type="predicted"/>
<gene>
    <name evidence="2" type="ORF">Q604_UNBC05013G0002</name>
</gene>
<name>W1YEY5_9ZZZZ</name>
<reference evidence="2" key="1">
    <citation type="submission" date="2013-12" db="EMBL/GenBank/DDBJ databases">
        <title>A Varibaculum cambriense genome reconstructed from a premature infant gut community with otherwise low bacterial novelty that shifts toward anaerobic metabolism during the third week of life.</title>
        <authorList>
            <person name="Brown C.T."/>
            <person name="Sharon I."/>
            <person name="Thomas B.C."/>
            <person name="Castelle C.J."/>
            <person name="Morowitz M.J."/>
            <person name="Banfield J.F."/>
        </authorList>
    </citation>
    <scope>NUCLEOTIDE SEQUENCE</scope>
</reference>
<keyword evidence="1" id="KW-0472">Membrane</keyword>
<feature type="non-terminal residue" evidence="2">
    <location>
        <position position="26"/>
    </location>
</feature>
<comment type="caution">
    <text evidence="2">The sequence shown here is derived from an EMBL/GenBank/DDBJ whole genome shotgun (WGS) entry which is preliminary data.</text>
</comment>
<keyword evidence="1" id="KW-1133">Transmembrane helix</keyword>
<sequence length="26" mass="3117">MKLSRLTPVVFIVWLVFYMFGNNMLP</sequence>
<evidence type="ECO:0000256" key="1">
    <source>
        <dbReference type="SAM" id="Phobius"/>
    </source>
</evidence>
<keyword evidence="1" id="KW-0812">Transmembrane</keyword>
<evidence type="ECO:0000313" key="2">
    <source>
        <dbReference type="EMBL" id="ETJ41057.1"/>
    </source>
</evidence>
<dbReference type="AlphaFoldDB" id="W1YEY5"/>
<accession>W1YEY5</accession>
<organism evidence="2">
    <name type="scientific">human gut metagenome</name>
    <dbReference type="NCBI Taxonomy" id="408170"/>
    <lineage>
        <taxon>unclassified sequences</taxon>
        <taxon>metagenomes</taxon>
        <taxon>organismal metagenomes</taxon>
    </lineage>
</organism>